<accession>A0A9X0A6U9</accession>
<dbReference type="OrthoDB" id="10634413at2759"/>
<keyword evidence="2" id="KW-1185">Reference proteome</keyword>
<organism evidence="1 2">
    <name type="scientific">Desmophyllum pertusum</name>
    <dbReference type="NCBI Taxonomy" id="174260"/>
    <lineage>
        <taxon>Eukaryota</taxon>
        <taxon>Metazoa</taxon>
        <taxon>Cnidaria</taxon>
        <taxon>Anthozoa</taxon>
        <taxon>Hexacorallia</taxon>
        <taxon>Scleractinia</taxon>
        <taxon>Caryophylliina</taxon>
        <taxon>Caryophylliidae</taxon>
        <taxon>Desmophyllum</taxon>
    </lineage>
</organism>
<proteinExistence type="predicted"/>
<evidence type="ECO:0000313" key="2">
    <source>
        <dbReference type="Proteomes" id="UP001163046"/>
    </source>
</evidence>
<comment type="caution">
    <text evidence="1">The sequence shown here is derived from an EMBL/GenBank/DDBJ whole genome shotgun (WGS) entry which is preliminary data.</text>
</comment>
<evidence type="ECO:0000313" key="1">
    <source>
        <dbReference type="EMBL" id="KAJ7394531.1"/>
    </source>
</evidence>
<dbReference type="Proteomes" id="UP001163046">
    <property type="component" value="Unassembled WGS sequence"/>
</dbReference>
<sequence>MEKVAGIQVIHSAGVHVSPDGSIKVYAEPDEFSCPNCEQEGVDEMHEAFDKQGNSENHVNDKDLTVGNAKCVDLPPKERKTPVITTKKKRKSNVEKSLDVKLEEENTRREHKFRLEQTILENQRRREEREHEMHVLQLLMGYRPERHTQDYTTHQQQQQQPITNNNMYACETTIDSHFPNIENSSLGSSFSGYGCVSTSSNANPNSYFEM</sequence>
<reference evidence="1" key="1">
    <citation type="submission" date="2023-01" db="EMBL/GenBank/DDBJ databases">
        <title>Genome assembly of the deep-sea coral Lophelia pertusa.</title>
        <authorList>
            <person name="Herrera S."/>
            <person name="Cordes E."/>
        </authorList>
    </citation>
    <scope>NUCLEOTIDE SEQUENCE</scope>
    <source>
        <strain evidence="1">USNM1676648</strain>
        <tissue evidence="1">Polyp</tissue>
    </source>
</reference>
<protein>
    <submittedName>
        <fullName evidence="1">Uncharacterized protein</fullName>
    </submittedName>
</protein>
<dbReference type="EMBL" id="MU825396">
    <property type="protein sequence ID" value="KAJ7394531.1"/>
    <property type="molecule type" value="Genomic_DNA"/>
</dbReference>
<gene>
    <name evidence="1" type="ORF">OS493_000346</name>
</gene>
<name>A0A9X0A6U9_9CNID</name>
<dbReference type="AlphaFoldDB" id="A0A9X0A6U9"/>